<dbReference type="Proteomes" id="UP000449249">
    <property type="component" value="Unassembled WGS sequence"/>
</dbReference>
<evidence type="ECO:0000256" key="1">
    <source>
        <dbReference type="ARBA" id="ARBA00001974"/>
    </source>
</evidence>
<keyword evidence="2" id="KW-0285">Flavoprotein</keyword>
<dbReference type="RefSeq" id="WP_055214336.1">
    <property type="nucleotide sequence ID" value="NZ_CP094679.1"/>
</dbReference>
<evidence type="ECO:0000259" key="4">
    <source>
        <dbReference type="Pfam" id="PF03486"/>
    </source>
</evidence>
<dbReference type="PANTHER" id="PTHR42887:SF2">
    <property type="entry name" value="OS12G0638800 PROTEIN"/>
    <property type="match status" value="1"/>
</dbReference>
<reference evidence="8" key="3">
    <citation type="journal article" date="2020" name="Cell Host Microbe">
        <title>Functional and Genomic Variation between Human-Derived Isolates of Lachnospiraceae Reveals Inter- and Intra-Species Diversity.</title>
        <authorList>
            <person name="Sorbara M.T."/>
            <person name="Littmann E.R."/>
            <person name="Fontana E."/>
            <person name="Moody T.U."/>
            <person name="Kohout C.E."/>
            <person name="Gjonbalaj M."/>
            <person name="Eaton V."/>
            <person name="Seok R."/>
            <person name="Leiner I.M."/>
            <person name="Pamer E.G."/>
        </authorList>
    </citation>
    <scope>NUCLEOTIDE SEQUENCE</scope>
    <source>
        <strain evidence="8">MSK.10.16</strain>
    </source>
</reference>
<reference evidence="8" key="4">
    <citation type="submission" date="2020-02" db="EMBL/GenBank/DDBJ databases">
        <authorList>
            <person name="Littmann E."/>
            <person name="Sorbara M."/>
        </authorList>
    </citation>
    <scope>NUCLEOTIDE SEQUENCE</scope>
    <source>
        <strain evidence="8">MSK.10.16</strain>
    </source>
</reference>
<evidence type="ECO:0000259" key="5">
    <source>
        <dbReference type="Pfam" id="PF22780"/>
    </source>
</evidence>
<dbReference type="Proteomes" id="UP000095597">
    <property type="component" value="Unassembled WGS sequence"/>
</dbReference>
<proteinExistence type="predicted"/>
<evidence type="ECO:0000313" key="10">
    <source>
        <dbReference type="Proteomes" id="UP000449249"/>
    </source>
</evidence>
<gene>
    <name evidence="6" type="ORF">ERS852573_01706</name>
    <name evidence="8" type="ORF">G4332_03080</name>
    <name evidence="7" type="ORF">GT576_06005</name>
</gene>
<dbReference type="Gene3D" id="1.10.8.260">
    <property type="entry name" value="HI0933 insert domain-like"/>
    <property type="match status" value="1"/>
</dbReference>
<dbReference type="NCBIfam" id="TIGR00275">
    <property type="entry name" value="aminoacetone oxidase family FAD-binding enzyme"/>
    <property type="match status" value="1"/>
</dbReference>
<dbReference type="Gene3D" id="3.50.50.60">
    <property type="entry name" value="FAD/NAD(P)-binding domain"/>
    <property type="match status" value="1"/>
</dbReference>
<evidence type="ECO:0000313" key="7">
    <source>
        <dbReference type="EMBL" id="MZK09896.1"/>
    </source>
</evidence>
<dbReference type="PRINTS" id="PR00411">
    <property type="entry name" value="PNDRDTASEI"/>
</dbReference>
<evidence type="ECO:0000313" key="8">
    <source>
        <dbReference type="EMBL" id="NSE57108.1"/>
    </source>
</evidence>
<dbReference type="Gene3D" id="2.40.30.10">
    <property type="entry name" value="Translation factors"/>
    <property type="match status" value="1"/>
</dbReference>
<dbReference type="InterPro" id="IPR004792">
    <property type="entry name" value="BaiN-like"/>
</dbReference>
<dbReference type="EMBL" id="CYXO01000009">
    <property type="protein sequence ID" value="CUN05085.1"/>
    <property type="molecule type" value="Genomic_DNA"/>
</dbReference>
<comment type="cofactor">
    <cofactor evidence="1">
        <name>FAD</name>
        <dbReference type="ChEBI" id="CHEBI:57692"/>
    </cofactor>
</comment>
<reference evidence="7 10" key="2">
    <citation type="journal article" date="2019" name="Nat. Med.">
        <title>A library of human gut bacterial isolates paired with longitudinal multiomics data enables mechanistic microbiome research.</title>
        <authorList>
            <person name="Poyet M."/>
            <person name="Groussin M."/>
            <person name="Gibbons S.M."/>
            <person name="Avila-Pacheco J."/>
            <person name="Jiang X."/>
            <person name="Kearney S.M."/>
            <person name="Perrotta A.R."/>
            <person name="Berdy B."/>
            <person name="Zhao S."/>
            <person name="Lieberman T.D."/>
            <person name="Swanson P.K."/>
            <person name="Smith M."/>
            <person name="Roesemann S."/>
            <person name="Alexander J.E."/>
            <person name="Rich S.A."/>
            <person name="Livny J."/>
            <person name="Vlamakis H."/>
            <person name="Clish C."/>
            <person name="Bullock K."/>
            <person name="Deik A."/>
            <person name="Scott J."/>
            <person name="Pierce K.A."/>
            <person name="Xavier R.J."/>
            <person name="Alm E.J."/>
        </authorList>
    </citation>
    <scope>NUCLEOTIDE SEQUENCE [LARGE SCALE GENOMIC DNA]</scope>
    <source>
        <strain evidence="7 10">BIOML-A1</strain>
    </source>
</reference>
<accession>A0A173TT93</accession>
<dbReference type="EMBL" id="JAAIOD010000003">
    <property type="protein sequence ID" value="NSE57108.1"/>
    <property type="molecule type" value="Genomic_DNA"/>
</dbReference>
<keyword evidence="3" id="KW-0274">FAD</keyword>
<dbReference type="SUPFAM" id="SSF160996">
    <property type="entry name" value="HI0933 insert domain-like"/>
    <property type="match status" value="1"/>
</dbReference>
<evidence type="ECO:0000313" key="9">
    <source>
        <dbReference type="Proteomes" id="UP000095597"/>
    </source>
</evidence>
<dbReference type="InterPro" id="IPR057661">
    <property type="entry name" value="RsdA/BaiN/AoA(So)_Rossmann"/>
</dbReference>
<dbReference type="InterPro" id="IPR055178">
    <property type="entry name" value="RsdA/BaiN/AoA(So)-like_dom"/>
</dbReference>
<name>A0A173TT93_9FIRM</name>
<evidence type="ECO:0000313" key="6">
    <source>
        <dbReference type="EMBL" id="CUN05085.1"/>
    </source>
</evidence>
<dbReference type="PRINTS" id="PR00368">
    <property type="entry name" value="FADPNR"/>
</dbReference>
<reference evidence="6 9" key="1">
    <citation type="submission" date="2015-09" db="EMBL/GenBank/DDBJ databases">
        <authorList>
            <consortium name="Pathogen Informatics"/>
        </authorList>
    </citation>
    <scope>NUCLEOTIDE SEQUENCE [LARGE SCALE GENOMIC DNA]</scope>
    <source>
        <strain evidence="6 9">2789STDY5834961</strain>
    </source>
</reference>
<dbReference type="Pfam" id="PF22780">
    <property type="entry name" value="HI0933_like_1st"/>
    <property type="match status" value="1"/>
</dbReference>
<protein>
    <submittedName>
        <fullName evidence="7">Aminoacetone oxidase family FAD-binding enzyme</fullName>
    </submittedName>
    <submittedName>
        <fullName evidence="8">NAD(P)/FAD-dependent oxidoreductase</fullName>
    </submittedName>
    <submittedName>
        <fullName evidence="6">Protoporphyrinogen oxidase</fullName>
    </submittedName>
</protein>
<dbReference type="SUPFAM" id="SSF51905">
    <property type="entry name" value="FAD/NAD(P)-binding domain"/>
    <property type="match status" value="1"/>
</dbReference>
<feature type="domain" description="RsdA/BaiN/AoA(So)-like insert" evidence="5">
    <location>
        <begin position="188"/>
        <end position="350"/>
    </location>
</feature>
<feature type="domain" description="RsdA/BaiN/AoA(So)-like Rossmann fold-like" evidence="4">
    <location>
        <begin position="3"/>
        <end position="403"/>
    </location>
</feature>
<dbReference type="InterPro" id="IPR023166">
    <property type="entry name" value="BaiN-like_dom_sf"/>
</dbReference>
<dbReference type="PANTHER" id="PTHR42887">
    <property type="entry name" value="OS12G0638800 PROTEIN"/>
    <property type="match status" value="1"/>
</dbReference>
<dbReference type="InterPro" id="IPR036188">
    <property type="entry name" value="FAD/NAD-bd_sf"/>
</dbReference>
<dbReference type="Proteomes" id="UP000724058">
    <property type="component" value="Unassembled WGS sequence"/>
</dbReference>
<evidence type="ECO:0000256" key="2">
    <source>
        <dbReference type="ARBA" id="ARBA00022630"/>
    </source>
</evidence>
<evidence type="ECO:0000256" key="3">
    <source>
        <dbReference type="ARBA" id="ARBA00022827"/>
    </source>
</evidence>
<dbReference type="Pfam" id="PF03486">
    <property type="entry name" value="HI0933_like"/>
    <property type="match status" value="1"/>
</dbReference>
<sequence>MKKIAVIGGGASGLVAAIAAARSNPKVQITIYEQKDSVGKKILATGNGRCNLTNKDMKSSYYRSENIPFVEEVLEQFGYEDTIRFFSSLGLMVKERGNYVYPHSDQASTVLELLKLELHRLGIKILTGVQVTDITPISSGFMIKLNTGKQKADAVILACGGKASSKLGSDGSGYTLAKGLGHTMVPVVPALVQLKVRKNPFAKAAGVRTDASVTAICDGKAIASDRGELQLTAYGISGIPVFQISRYVAKALYLKQNAKVKIDFLPEMSENEFLSFLLERKEGREQMTCADYLLGIFHQKLIPRFLEQARIRMHTLVQELSETQFKSLVQAVKQNVVLIDTTNGFDNAQVCAGGISTIELSARTMESRYIKGLYLTGELLDADGICGGYNLQWAWATGYLAGKAAADTQ</sequence>
<dbReference type="AlphaFoldDB" id="A0A173TT93"/>
<dbReference type="EMBL" id="WWSH01000004">
    <property type="protein sequence ID" value="MZK09896.1"/>
    <property type="molecule type" value="Genomic_DNA"/>
</dbReference>
<organism evidence="6 9">
    <name type="scientific">Dorea longicatena</name>
    <dbReference type="NCBI Taxonomy" id="88431"/>
    <lineage>
        <taxon>Bacteria</taxon>
        <taxon>Bacillati</taxon>
        <taxon>Bacillota</taxon>
        <taxon>Clostridia</taxon>
        <taxon>Lachnospirales</taxon>
        <taxon>Lachnospiraceae</taxon>
        <taxon>Dorea</taxon>
    </lineage>
</organism>
<dbReference type="OrthoDB" id="9773233at2"/>